<feature type="region of interest" description="Disordered" evidence="1">
    <location>
        <begin position="19"/>
        <end position="76"/>
    </location>
</feature>
<evidence type="ECO:0000313" key="3">
    <source>
        <dbReference type="Proteomes" id="UP001233271"/>
    </source>
</evidence>
<evidence type="ECO:0000256" key="1">
    <source>
        <dbReference type="SAM" id="MobiDB-lite"/>
    </source>
</evidence>
<accession>A0AA48QVP4</accession>
<name>A0AA48QVP4_9TREE</name>
<dbReference type="Proteomes" id="UP001233271">
    <property type="component" value="Chromosome 4"/>
</dbReference>
<dbReference type="KEGG" id="ccac:CcaHIS019_0403790"/>
<sequence length="146" mass="16043">MPYVSPKDVARARADAAVADLASSMEQTSIASTETQSETEPNSESEATDTTDADADTDSLSRSHTPDAPSLLLCGTDSSNSVHTLSSVEDEFQVDVEVVEIEEDTYSPEMAQYHRDIIAFTKPLYDRAKMILERKMRVHRARGVVC</sequence>
<gene>
    <name evidence="2" type="ORF">CcaverHIS019_0403790</name>
</gene>
<feature type="compositionally biased region" description="Polar residues" evidence="1">
    <location>
        <begin position="24"/>
        <end position="40"/>
    </location>
</feature>
<protein>
    <submittedName>
        <fullName evidence="2">Uncharacterized protein</fullName>
    </submittedName>
</protein>
<dbReference type="RefSeq" id="XP_060456824.1">
    <property type="nucleotide sequence ID" value="XM_060600207.1"/>
</dbReference>
<proteinExistence type="predicted"/>
<dbReference type="AlphaFoldDB" id="A0AA48QVP4"/>
<feature type="compositionally biased region" description="Acidic residues" evidence="1">
    <location>
        <begin position="41"/>
        <end position="57"/>
    </location>
</feature>
<evidence type="ECO:0000313" key="2">
    <source>
        <dbReference type="EMBL" id="BEI91559.1"/>
    </source>
</evidence>
<reference evidence="2" key="1">
    <citation type="journal article" date="2023" name="BMC Genomics">
        <title>Chromosome-level genome assemblies of Cutaneotrichosporon spp. (Trichosporonales, Basidiomycota) reveal imbalanced evolution between nucleotide sequences and chromosome synteny.</title>
        <authorList>
            <person name="Kobayashi Y."/>
            <person name="Kayamori A."/>
            <person name="Aoki K."/>
            <person name="Shiwa Y."/>
            <person name="Matsutani M."/>
            <person name="Fujita N."/>
            <person name="Sugita T."/>
            <person name="Iwasaki W."/>
            <person name="Tanaka N."/>
            <person name="Takashima M."/>
        </authorList>
    </citation>
    <scope>NUCLEOTIDE SEQUENCE</scope>
    <source>
        <strain evidence="2">HIS019</strain>
    </source>
</reference>
<dbReference type="GeneID" id="85495429"/>
<keyword evidence="3" id="KW-1185">Reference proteome</keyword>
<organism evidence="2 3">
    <name type="scientific">Cutaneotrichosporon cavernicola</name>
    <dbReference type="NCBI Taxonomy" id="279322"/>
    <lineage>
        <taxon>Eukaryota</taxon>
        <taxon>Fungi</taxon>
        <taxon>Dikarya</taxon>
        <taxon>Basidiomycota</taxon>
        <taxon>Agaricomycotina</taxon>
        <taxon>Tremellomycetes</taxon>
        <taxon>Trichosporonales</taxon>
        <taxon>Trichosporonaceae</taxon>
        <taxon>Cutaneotrichosporon</taxon>
    </lineage>
</organism>
<dbReference type="EMBL" id="AP028215">
    <property type="protein sequence ID" value="BEI91559.1"/>
    <property type="molecule type" value="Genomic_DNA"/>
</dbReference>